<feature type="non-terminal residue" evidence="1">
    <location>
        <position position="37"/>
    </location>
</feature>
<dbReference type="EMBL" id="KK116259">
    <property type="protein sequence ID" value="KFM67226.1"/>
    <property type="molecule type" value="Genomic_DNA"/>
</dbReference>
<name>A0A087TQ37_STEMI</name>
<evidence type="ECO:0000313" key="2">
    <source>
        <dbReference type="Proteomes" id="UP000054359"/>
    </source>
</evidence>
<protein>
    <submittedName>
        <fullName evidence="1">Uncharacterized protein</fullName>
    </submittedName>
</protein>
<gene>
    <name evidence="1" type="ORF">X975_06719</name>
</gene>
<evidence type="ECO:0000313" key="1">
    <source>
        <dbReference type="EMBL" id="KFM67226.1"/>
    </source>
</evidence>
<keyword evidence="2" id="KW-1185">Reference proteome</keyword>
<proteinExistence type="predicted"/>
<reference evidence="1 2" key="1">
    <citation type="submission" date="2013-11" db="EMBL/GenBank/DDBJ databases">
        <title>Genome sequencing of Stegodyphus mimosarum.</title>
        <authorList>
            <person name="Bechsgaard J."/>
        </authorList>
    </citation>
    <scope>NUCLEOTIDE SEQUENCE [LARGE SCALE GENOMIC DNA]</scope>
</reference>
<accession>A0A087TQ37</accession>
<dbReference type="Proteomes" id="UP000054359">
    <property type="component" value="Unassembled WGS sequence"/>
</dbReference>
<organism evidence="1 2">
    <name type="scientific">Stegodyphus mimosarum</name>
    <name type="common">African social velvet spider</name>
    <dbReference type="NCBI Taxonomy" id="407821"/>
    <lineage>
        <taxon>Eukaryota</taxon>
        <taxon>Metazoa</taxon>
        <taxon>Ecdysozoa</taxon>
        <taxon>Arthropoda</taxon>
        <taxon>Chelicerata</taxon>
        <taxon>Arachnida</taxon>
        <taxon>Araneae</taxon>
        <taxon>Araneomorphae</taxon>
        <taxon>Entelegynae</taxon>
        <taxon>Eresoidea</taxon>
        <taxon>Eresidae</taxon>
        <taxon>Stegodyphus</taxon>
    </lineage>
</organism>
<sequence length="37" mass="4249">MLSASCFSYQWSHYSCFTSSIFDNGSSAKIVFTRYII</sequence>
<dbReference type="AlphaFoldDB" id="A0A087TQ37"/>